<dbReference type="InterPro" id="IPR011059">
    <property type="entry name" value="Metal-dep_hydrolase_composite"/>
</dbReference>
<reference evidence="7 8" key="1">
    <citation type="journal article" date="2008" name="Genome Biol.">
        <title>The genome sequence of the model ascomycete fungus Podospora anserina.</title>
        <authorList>
            <person name="Espagne E."/>
            <person name="Lespinet O."/>
            <person name="Malagnac F."/>
            <person name="Da Silva C."/>
            <person name="Jaillon O."/>
            <person name="Porcel B.M."/>
            <person name="Couloux A."/>
            <person name="Aury J.-M."/>
            <person name="Segurens B."/>
            <person name="Poulain J."/>
            <person name="Anthouard V."/>
            <person name="Grossetete S."/>
            <person name="Khalili H."/>
            <person name="Coppin E."/>
            <person name="Dequard-Chablat M."/>
            <person name="Picard M."/>
            <person name="Contamine V."/>
            <person name="Arnaise S."/>
            <person name="Bourdais A."/>
            <person name="Berteaux-Lecellier V."/>
            <person name="Gautheret D."/>
            <person name="de Vries R.P."/>
            <person name="Battaglia E."/>
            <person name="Coutinho P.M."/>
            <person name="Danchin E.G.J."/>
            <person name="Henrissat B."/>
            <person name="El Khoury R."/>
            <person name="Sainsard-Chanet A."/>
            <person name="Boivin A."/>
            <person name="Pinan-Lucarre B."/>
            <person name="Sellem C.H."/>
            <person name="Debuchy R."/>
            <person name="Wincker P."/>
            <person name="Weissenbach J."/>
            <person name="Silar P."/>
        </authorList>
    </citation>
    <scope>NUCLEOTIDE SEQUENCE [LARGE SCALE GENOMIC DNA]</scope>
    <source>
        <strain evidence="8">S / ATCC MYA-4624 / DSM 980 / FGSC 10383</strain>
    </source>
</reference>
<keyword evidence="8" id="KW-1185">Reference proteome</keyword>
<dbReference type="STRING" id="515849.A0A090CM07"/>
<evidence type="ECO:0000256" key="3">
    <source>
        <dbReference type="ARBA" id="ARBA00022801"/>
    </source>
</evidence>
<dbReference type="Pfam" id="PF01979">
    <property type="entry name" value="Amidohydro_1"/>
    <property type="match status" value="2"/>
</dbReference>
<evidence type="ECO:0000256" key="2">
    <source>
        <dbReference type="ARBA" id="ARBA00022723"/>
    </source>
</evidence>
<dbReference type="PANTHER" id="PTHR11271">
    <property type="entry name" value="GUANINE DEAMINASE"/>
    <property type="match status" value="1"/>
</dbReference>
<dbReference type="InterPro" id="IPR051607">
    <property type="entry name" value="Metallo-dep_hydrolases"/>
</dbReference>
<organism evidence="7 8">
    <name type="scientific">Podospora anserina (strain S / ATCC MYA-4624 / DSM 980 / FGSC 10383)</name>
    <name type="common">Pleurage anserina</name>
    <dbReference type="NCBI Taxonomy" id="515849"/>
    <lineage>
        <taxon>Eukaryota</taxon>
        <taxon>Fungi</taxon>
        <taxon>Dikarya</taxon>
        <taxon>Ascomycota</taxon>
        <taxon>Pezizomycotina</taxon>
        <taxon>Sordariomycetes</taxon>
        <taxon>Sordariomycetidae</taxon>
        <taxon>Sordariales</taxon>
        <taxon>Podosporaceae</taxon>
        <taxon>Podospora</taxon>
        <taxon>Podospora anserina</taxon>
    </lineage>
</organism>
<dbReference type="SUPFAM" id="SSF51338">
    <property type="entry name" value="Composite domain of metallo-dependent hydrolases"/>
    <property type="match status" value="2"/>
</dbReference>
<evidence type="ECO:0000256" key="4">
    <source>
        <dbReference type="ARBA" id="ARBA00022833"/>
    </source>
</evidence>
<dbReference type="eggNOG" id="KOG3968">
    <property type="taxonomic scope" value="Eukaryota"/>
</dbReference>
<comment type="cofactor">
    <cofactor evidence="1">
        <name>Zn(2+)</name>
        <dbReference type="ChEBI" id="CHEBI:29105"/>
    </cofactor>
</comment>
<name>A0A090CM07_PODAN</name>
<feature type="signal peptide" evidence="5">
    <location>
        <begin position="1"/>
        <end position="20"/>
    </location>
</feature>
<evidence type="ECO:0000259" key="6">
    <source>
        <dbReference type="Pfam" id="PF01979"/>
    </source>
</evidence>
<dbReference type="Proteomes" id="UP000001197">
    <property type="component" value="Chromosome 5"/>
</dbReference>
<feature type="domain" description="Amidohydrolase-related" evidence="6">
    <location>
        <begin position="175"/>
        <end position="335"/>
    </location>
</feature>
<dbReference type="InterPro" id="IPR032466">
    <property type="entry name" value="Metal_Hydrolase"/>
</dbReference>
<accession>A0A090CM07</accession>
<keyword evidence="5" id="KW-0732">Signal</keyword>
<dbReference type="GO" id="GO:0005829">
    <property type="term" value="C:cytosol"/>
    <property type="evidence" value="ECO:0007669"/>
    <property type="project" value="TreeGrafter"/>
</dbReference>
<dbReference type="EMBL" id="FO904940">
    <property type="protein sequence ID" value="CDP29385.1"/>
    <property type="molecule type" value="Genomic_DNA"/>
</dbReference>
<dbReference type="Gene3D" id="2.30.40.10">
    <property type="entry name" value="Urease, subunit C, domain 1"/>
    <property type="match status" value="1"/>
</dbReference>
<feature type="chain" id="PRO_5001853670" evidence="5">
    <location>
        <begin position="21"/>
        <end position="622"/>
    </location>
</feature>
<evidence type="ECO:0000256" key="1">
    <source>
        <dbReference type="ARBA" id="ARBA00001947"/>
    </source>
</evidence>
<feature type="domain" description="Amidohydrolase-related" evidence="6">
    <location>
        <begin position="393"/>
        <end position="555"/>
    </location>
</feature>
<dbReference type="GO" id="GO:0019239">
    <property type="term" value="F:deaminase activity"/>
    <property type="evidence" value="ECO:0007669"/>
    <property type="project" value="TreeGrafter"/>
</dbReference>
<keyword evidence="4" id="KW-0862">Zinc</keyword>
<evidence type="ECO:0000313" key="7">
    <source>
        <dbReference type="EMBL" id="CDP29385.1"/>
    </source>
</evidence>
<dbReference type="PANTHER" id="PTHR11271:SF37">
    <property type="entry name" value="FAMILY PROTEIN, PUTATIVE (AFU_ORTHOLOGUE AFUA_4G00460)-RELATED"/>
    <property type="match status" value="1"/>
</dbReference>
<evidence type="ECO:0000256" key="5">
    <source>
        <dbReference type="SAM" id="SignalP"/>
    </source>
</evidence>
<dbReference type="AlphaFoldDB" id="A0A090CM07"/>
<dbReference type="InterPro" id="IPR006680">
    <property type="entry name" value="Amidohydro-rel"/>
</dbReference>
<dbReference type="GO" id="GO:0046872">
    <property type="term" value="F:metal ion binding"/>
    <property type="evidence" value="ECO:0007669"/>
    <property type="project" value="UniProtKB-KW"/>
</dbReference>
<sequence length="622" mass="68142">MQLDALCLVLMCAKLPQCCCWCHQEGICYTNYAYIAVPCSAEEHIIRCAAQYTPERRLVRPRAERLEQLLDISHNLQVKYEGNSWAGDDILLSLSTTMKPINELTILSLFLTAASAASILFKGGTVIAFNKQTQGLRVLREGSVLVENDRIAGVYDSTPIRIPPRTEIVDIAGKIITPGFIDTHRHGWQTVFKTMASNTSLLEFFGRYSSFVAPFFWNATDIYDSQLAGLYEALNAGVTTSLDHATHTWSKDAAEAGLQACIDSGARVFWGFTFANITGLITVAELYPVFRNMAAKPGLRSSPTTLGIAYDGWGPNPNVGEINKIMALARELNVSVITTHSLQGPWGCMCSPFHTPPLIPTSLTPPCHGTSVSNSPEDIHALNYLNISTPIVFSHASFLTPTGADLLRSTNQYVSITPESEMHYGQTHPVAYSIQDQASLGIDTHITFSTDILTQARIWLQQARYERYLNVLEQGKLPASNPMSVEQAFLLATRNGALALRRDDLGGIFVGGKADLVVWDGDSPGMLGWVDPVAAVILHASVGDIEAVLVDGKWIKRGGELVARGWPEARARFLRTAKRLQGVWRDMPLPEAPAEFNGSPVVHPERVDVVRGPGDGYGNVYI</sequence>
<dbReference type="InParanoid" id="A0A090CM07"/>
<dbReference type="Gene3D" id="3.20.20.140">
    <property type="entry name" value="Metal-dependent hydrolases"/>
    <property type="match status" value="1"/>
</dbReference>
<proteinExistence type="predicted"/>
<reference evidence="8" key="2">
    <citation type="journal article" date="2014" name="Genetics">
        <title>Maintaining two mating types: Structure of the mating type locus and its role in heterokaryosis in Podospora anserina.</title>
        <authorList>
            <person name="Grognet P."/>
            <person name="Bidard F."/>
            <person name="Kuchly C."/>
            <person name="Tong L.C.H."/>
            <person name="Coppin E."/>
            <person name="Benkhali J.A."/>
            <person name="Couloux A."/>
            <person name="Wincker P."/>
            <person name="Debuchy R."/>
            <person name="Silar P."/>
        </authorList>
    </citation>
    <scope>GENOME REANNOTATION</scope>
    <source>
        <strain evidence="8">S / ATCC MYA-4624 / DSM 980 / FGSC 10383</strain>
    </source>
</reference>
<evidence type="ECO:0000313" key="8">
    <source>
        <dbReference type="Proteomes" id="UP000001197"/>
    </source>
</evidence>
<keyword evidence="2" id="KW-0479">Metal-binding</keyword>
<dbReference type="SUPFAM" id="SSF51556">
    <property type="entry name" value="Metallo-dependent hydrolases"/>
    <property type="match status" value="1"/>
</dbReference>
<protein>
    <submittedName>
        <fullName evidence="7">Hydrolase</fullName>
    </submittedName>
</protein>
<keyword evidence="3 7" id="KW-0378">Hydrolase</keyword>